<proteinExistence type="predicted"/>
<gene>
    <name evidence="2" type="ORF">GALL_535330</name>
</gene>
<name>A0A1J5P041_9ZZZZ</name>
<feature type="compositionally biased region" description="Polar residues" evidence="1">
    <location>
        <begin position="19"/>
        <end position="30"/>
    </location>
</feature>
<protein>
    <submittedName>
        <fullName evidence="2">Uncharacterized protein</fullName>
    </submittedName>
</protein>
<reference evidence="2" key="1">
    <citation type="submission" date="2016-10" db="EMBL/GenBank/DDBJ databases">
        <title>Sequence of Gallionella enrichment culture.</title>
        <authorList>
            <person name="Poehlein A."/>
            <person name="Muehling M."/>
            <person name="Daniel R."/>
        </authorList>
    </citation>
    <scope>NUCLEOTIDE SEQUENCE</scope>
</reference>
<sequence>MAGARNRNRAVFIGAPASGHSTSINETTCPDGTLGPAHAAPAATPISNARTTPRIHAPYNGMLSCFFQGLLSFLPRSDAKARATRRRVECGMITSSMNPFSAATNGLAKRSS</sequence>
<evidence type="ECO:0000313" key="2">
    <source>
        <dbReference type="EMBL" id="OIQ64913.1"/>
    </source>
</evidence>
<evidence type="ECO:0000256" key="1">
    <source>
        <dbReference type="SAM" id="MobiDB-lite"/>
    </source>
</evidence>
<organism evidence="2">
    <name type="scientific">mine drainage metagenome</name>
    <dbReference type="NCBI Taxonomy" id="410659"/>
    <lineage>
        <taxon>unclassified sequences</taxon>
        <taxon>metagenomes</taxon>
        <taxon>ecological metagenomes</taxon>
    </lineage>
</organism>
<accession>A0A1J5P041</accession>
<dbReference type="EMBL" id="MLJW01007739">
    <property type="protein sequence ID" value="OIQ64913.1"/>
    <property type="molecule type" value="Genomic_DNA"/>
</dbReference>
<comment type="caution">
    <text evidence="2">The sequence shown here is derived from an EMBL/GenBank/DDBJ whole genome shotgun (WGS) entry which is preliminary data.</text>
</comment>
<feature type="region of interest" description="Disordered" evidence="1">
    <location>
        <begin position="13"/>
        <end position="44"/>
    </location>
</feature>
<dbReference type="AlphaFoldDB" id="A0A1J5P041"/>